<dbReference type="EMBL" id="FOMX01000048">
    <property type="protein sequence ID" value="SFF33339.1"/>
    <property type="molecule type" value="Genomic_DNA"/>
</dbReference>
<proteinExistence type="predicted"/>
<protein>
    <submittedName>
        <fullName evidence="2">Serine dehydrogenase proteinase</fullName>
    </submittedName>
</protein>
<keyword evidence="1" id="KW-0812">Transmembrane</keyword>
<evidence type="ECO:0000256" key="1">
    <source>
        <dbReference type="SAM" id="Phobius"/>
    </source>
</evidence>
<accession>A0A1I2HTX4</accession>
<reference evidence="3" key="1">
    <citation type="submission" date="2016-10" db="EMBL/GenBank/DDBJ databases">
        <authorList>
            <person name="Varghese N."/>
            <person name="Submissions S."/>
        </authorList>
    </citation>
    <scope>NUCLEOTIDE SEQUENCE [LARGE SCALE GENOMIC DNA]</scope>
    <source>
        <strain evidence="3">ATCC 25963</strain>
    </source>
</reference>
<dbReference type="AlphaFoldDB" id="A0A1I2HTX4"/>
<dbReference type="GO" id="GO:0016020">
    <property type="term" value="C:membrane"/>
    <property type="evidence" value="ECO:0007669"/>
    <property type="project" value="InterPro"/>
</dbReference>
<dbReference type="OrthoDB" id="1493005at2"/>
<keyword evidence="3" id="KW-1185">Reference proteome</keyword>
<evidence type="ECO:0000313" key="2">
    <source>
        <dbReference type="EMBL" id="SFF33339.1"/>
    </source>
</evidence>
<dbReference type="PANTHER" id="PTHR35984:SF1">
    <property type="entry name" value="PERIPLASMIC SERINE PROTEASE"/>
    <property type="match status" value="1"/>
</dbReference>
<organism evidence="2 3">
    <name type="scientific">Nannocystis exedens</name>
    <dbReference type="NCBI Taxonomy" id="54"/>
    <lineage>
        <taxon>Bacteria</taxon>
        <taxon>Pseudomonadati</taxon>
        <taxon>Myxococcota</taxon>
        <taxon>Polyangia</taxon>
        <taxon>Nannocystales</taxon>
        <taxon>Nannocystaceae</taxon>
        <taxon>Nannocystis</taxon>
    </lineage>
</organism>
<dbReference type="PROSITE" id="PS51257">
    <property type="entry name" value="PROKAR_LIPOPROTEIN"/>
    <property type="match status" value="1"/>
</dbReference>
<dbReference type="InterPro" id="IPR029045">
    <property type="entry name" value="ClpP/crotonase-like_dom_sf"/>
</dbReference>
<dbReference type="STRING" id="54.SAMN02745121_08210"/>
<gene>
    <name evidence="2" type="ORF">SAMN02745121_08210</name>
</gene>
<name>A0A1I2HTX4_9BACT</name>
<dbReference type="RefSeq" id="WP_096331072.1">
    <property type="nucleotide sequence ID" value="NZ_FOMX01000048.1"/>
</dbReference>
<keyword evidence="1" id="KW-1133">Transmembrane helix</keyword>
<dbReference type="Gene3D" id="3.90.226.10">
    <property type="entry name" value="2-enoyl-CoA Hydratase, Chain A, domain 1"/>
    <property type="match status" value="1"/>
</dbReference>
<keyword evidence="1" id="KW-0472">Membrane</keyword>
<dbReference type="InterPro" id="IPR002825">
    <property type="entry name" value="Pept_S49_ser-pept_pro"/>
</dbReference>
<dbReference type="SUPFAM" id="SSF52096">
    <property type="entry name" value="ClpP/crotonase"/>
    <property type="match status" value="1"/>
</dbReference>
<evidence type="ECO:0000313" key="3">
    <source>
        <dbReference type="Proteomes" id="UP000199400"/>
    </source>
</evidence>
<dbReference type="Proteomes" id="UP000199400">
    <property type="component" value="Unassembled WGS sequence"/>
</dbReference>
<feature type="transmembrane region" description="Helical" evidence="1">
    <location>
        <begin position="6"/>
        <end position="29"/>
    </location>
</feature>
<sequence>MADRDTQIAVILGLAGCFTAGLGLGGMLGSRTAARNLLMLPGRAPLRVRDRNVDPSVISIVTPVIGPWTAEDVLSQIERAPKSAVTLVLHTYGGAIGACVLIADAVRRLPRCTAVVPYMAHSGGTLIALSASTIAMGGNASLSAVDPIVRGHRARHIPNDSKHAKLRARAHEYETAIHSYVRGLLDRHLDEHEVARALPVFMGQHAPHEWPVRRDEARALGLPVIAAEKKWSTYVDGLREEESSWP</sequence>
<dbReference type="Pfam" id="PF01972">
    <property type="entry name" value="SDH_protease"/>
    <property type="match status" value="1"/>
</dbReference>
<dbReference type="PANTHER" id="PTHR35984">
    <property type="entry name" value="PERIPLASMIC SERINE PROTEASE"/>
    <property type="match status" value="1"/>
</dbReference>